<dbReference type="Proteomes" id="UP000054217">
    <property type="component" value="Unassembled WGS sequence"/>
</dbReference>
<reference evidence="2 3" key="1">
    <citation type="submission" date="2014-04" db="EMBL/GenBank/DDBJ databases">
        <authorList>
            <consortium name="DOE Joint Genome Institute"/>
            <person name="Kuo A."/>
            <person name="Kohler A."/>
            <person name="Costa M.D."/>
            <person name="Nagy L.G."/>
            <person name="Floudas D."/>
            <person name="Copeland A."/>
            <person name="Barry K.W."/>
            <person name="Cichocki N."/>
            <person name="Veneault-Fourrey C."/>
            <person name="LaButti K."/>
            <person name="Lindquist E.A."/>
            <person name="Lipzen A."/>
            <person name="Lundell T."/>
            <person name="Morin E."/>
            <person name="Murat C."/>
            <person name="Sun H."/>
            <person name="Tunlid A."/>
            <person name="Henrissat B."/>
            <person name="Grigoriev I.V."/>
            <person name="Hibbett D.S."/>
            <person name="Martin F."/>
            <person name="Nordberg H.P."/>
            <person name="Cantor M.N."/>
            <person name="Hua S.X."/>
        </authorList>
    </citation>
    <scope>NUCLEOTIDE SEQUENCE [LARGE SCALE GENOMIC DNA]</scope>
    <source>
        <strain evidence="2 3">Marx 270</strain>
    </source>
</reference>
<gene>
    <name evidence="2" type="ORF">M404DRAFT_25996</name>
</gene>
<reference evidence="3" key="2">
    <citation type="submission" date="2015-01" db="EMBL/GenBank/DDBJ databases">
        <title>Evolutionary Origins and Diversification of the Mycorrhizal Mutualists.</title>
        <authorList>
            <consortium name="DOE Joint Genome Institute"/>
            <consortium name="Mycorrhizal Genomics Consortium"/>
            <person name="Kohler A."/>
            <person name="Kuo A."/>
            <person name="Nagy L.G."/>
            <person name="Floudas D."/>
            <person name="Copeland A."/>
            <person name="Barry K.W."/>
            <person name="Cichocki N."/>
            <person name="Veneault-Fourrey C."/>
            <person name="LaButti K."/>
            <person name="Lindquist E.A."/>
            <person name="Lipzen A."/>
            <person name="Lundell T."/>
            <person name="Morin E."/>
            <person name="Murat C."/>
            <person name="Riley R."/>
            <person name="Ohm R."/>
            <person name="Sun H."/>
            <person name="Tunlid A."/>
            <person name="Henrissat B."/>
            <person name="Grigoriev I.V."/>
            <person name="Hibbett D.S."/>
            <person name="Martin F."/>
        </authorList>
    </citation>
    <scope>NUCLEOTIDE SEQUENCE [LARGE SCALE GENOMIC DNA]</scope>
    <source>
        <strain evidence="3">Marx 270</strain>
    </source>
</reference>
<dbReference type="EMBL" id="KN831969">
    <property type="protein sequence ID" value="KIO04917.1"/>
    <property type="molecule type" value="Genomic_DNA"/>
</dbReference>
<name>A0A0C3K5S1_PISTI</name>
<dbReference type="InParanoid" id="A0A0C3K5S1"/>
<dbReference type="AlphaFoldDB" id="A0A0C3K5S1"/>
<dbReference type="HOGENOM" id="CLU_1579174_0_0_1"/>
<sequence>MLPTVRSSPGPVHKPAKLESPLCFSLPLQHPGGYSHTTQGPVEKLEGFLRPILPPQHLAHSSGPSSPAPDNILSSVSPKQLEQSLASSTSSPWIAGQRRLRITSSETCHATEAGRPPVSELGNTSIVISLSLDPGTCRFIVDTAPPGVQPFARALNDVLDMVKGSNKIK</sequence>
<keyword evidence="3" id="KW-1185">Reference proteome</keyword>
<feature type="compositionally biased region" description="Polar residues" evidence="1">
    <location>
        <begin position="72"/>
        <end position="92"/>
    </location>
</feature>
<feature type="region of interest" description="Disordered" evidence="1">
    <location>
        <begin position="54"/>
        <end position="92"/>
    </location>
</feature>
<evidence type="ECO:0000313" key="3">
    <source>
        <dbReference type="Proteomes" id="UP000054217"/>
    </source>
</evidence>
<evidence type="ECO:0000256" key="1">
    <source>
        <dbReference type="SAM" id="MobiDB-lite"/>
    </source>
</evidence>
<proteinExistence type="predicted"/>
<protein>
    <submittedName>
        <fullName evidence="2">Uncharacterized protein</fullName>
    </submittedName>
</protein>
<accession>A0A0C3K5S1</accession>
<organism evidence="2 3">
    <name type="scientific">Pisolithus tinctorius Marx 270</name>
    <dbReference type="NCBI Taxonomy" id="870435"/>
    <lineage>
        <taxon>Eukaryota</taxon>
        <taxon>Fungi</taxon>
        <taxon>Dikarya</taxon>
        <taxon>Basidiomycota</taxon>
        <taxon>Agaricomycotina</taxon>
        <taxon>Agaricomycetes</taxon>
        <taxon>Agaricomycetidae</taxon>
        <taxon>Boletales</taxon>
        <taxon>Sclerodermatineae</taxon>
        <taxon>Pisolithaceae</taxon>
        <taxon>Pisolithus</taxon>
    </lineage>
</organism>
<evidence type="ECO:0000313" key="2">
    <source>
        <dbReference type="EMBL" id="KIO04917.1"/>
    </source>
</evidence>